<sequence>MACHLRSASVPSSPRSNQTDVEEQLQSLKATISSPSSTIETIVDGLSKLGSIYSCIDELICFPSSQRQQRKAVEEELECSLILLDLCSAMQESFAELRASVQEMQLALKRGDDVAVQAKAKSYARLAKKAQKHVKKINNKVALDTESCRVVKLLSEAREIALSMLESTLHLLSKEIMMPSAGKWSLVSKAFQKKRVTCEEEQLQVLELEIVDLESEVQIVFRRLIQCRVSLLNTLSLGKRKHYRSHYSGTAMAYHLRSASVPSSPRSNEIDVEEQLRSLSTTISSSSSTIGTMCDGLRKLGEVYNCIGELAGLPSSQVTRQRKAVEQELENSLVVLDLCNAMQGSFGELKESIMDIQMALKRGDDAAVQTKIHSYIRVAKKTHKQFKKISKKPAAADQESCKLIKMMSETREIATSMMESLSQLLSKQIAMPSSSKWSLVSKTFQKRRVVCEEEKLQELEFDIVNLESEVETLFRILIQSRVSLLNALSL</sequence>
<dbReference type="PANTHER" id="PTHR33070">
    <property type="entry name" value="OS06G0725500 PROTEIN"/>
    <property type="match status" value="1"/>
</dbReference>
<evidence type="ECO:0000313" key="2">
    <source>
        <dbReference type="EnsemblPlants" id="KQL02961"/>
    </source>
</evidence>
<keyword evidence="1" id="KW-0175">Coiled coil</keyword>
<evidence type="ECO:0008006" key="4">
    <source>
        <dbReference type="Google" id="ProtNLM"/>
    </source>
</evidence>
<keyword evidence="3" id="KW-1185">Reference proteome</keyword>
<dbReference type="PANTHER" id="PTHR33070:SF86">
    <property type="entry name" value="DUF241 DOMAIN-CONTAINING PROTEIN"/>
    <property type="match status" value="1"/>
</dbReference>
<dbReference type="EnsemblPlants" id="KQL02961">
    <property type="protein sequence ID" value="KQL02961"/>
    <property type="gene ID" value="SETIT_013640mg"/>
</dbReference>
<dbReference type="GO" id="GO:0048364">
    <property type="term" value="P:root development"/>
    <property type="evidence" value="ECO:0007669"/>
    <property type="project" value="InterPro"/>
</dbReference>
<accession>K3YHC2</accession>
<dbReference type="EMBL" id="AGNK02004021">
    <property type="status" value="NOT_ANNOTATED_CDS"/>
    <property type="molecule type" value="Genomic_DNA"/>
</dbReference>
<feature type="coiled-coil region" evidence="1">
    <location>
        <begin position="449"/>
        <end position="476"/>
    </location>
</feature>
<dbReference type="STRING" id="4555.K3YHC2"/>
<dbReference type="OMA" id="CAYIIMA"/>
<reference evidence="2" key="2">
    <citation type="submission" date="2018-08" db="UniProtKB">
        <authorList>
            <consortium name="EnsemblPlants"/>
        </authorList>
    </citation>
    <scope>IDENTIFICATION</scope>
    <source>
        <strain evidence="2">Yugu1</strain>
    </source>
</reference>
<dbReference type="eggNOG" id="ENOG502QUY1">
    <property type="taxonomic scope" value="Eukaryota"/>
</dbReference>
<dbReference type="AlphaFoldDB" id="K3YHC2"/>
<evidence type="ECO:0000313" key="3">
    <source>
        <dbReference type="Proteomes" id="UP000004995"/>
    </source>
</evidence>
<reference evidence="3" key="1">
    <citation type="journal article" date="2012" name="Nat. Biotechnol.">
        <title>Reference genome sequence of the model plant Setaria.</title>
        <authorList>
            <person name="Bennetzen J.L."/>
            <person name="Schmutz J."/>
            <person name="Wang H."/>
            <person name="Percifield R."/>
            <person name="Hawkins J."/>
            <person name="Pontaroli A.C."/>
            <person name="Estep M."/>
            <person name="Feng L."/>
            <person name="Vaughn J.N."/>
            <person name="Grimwood J."/>
            <person name="Jenkins J."/>
            <person name="Barry K."/>
            <person name="Lindquist E."/>
            <person name="Hellsten U."/>
            <person name="Deshpande S."/>
            <person name="Wang X."/>
            <person name="Wu X."/>
            <person name="Mitros T."/>
            <person name="Triplett J."/>
            <person name="Yang X."/>
            <person name="Ye C.Y."/>
            <person name="Mauro-Herrera M."/>
            <person name="Wang L."/>
            <person name="Li P."/>
            <person name="Sharma M."/>
            <person name="Sharma R."/>
            <person name="Ronald P.C."/>
            <person name="Panaud O."/>
            <person name="Kellogg E.A."/>
            <person name="Brutnell T.P."/>
            <person name="Doust A.N."/>
            <person name="Tuskan G.A."/>
            <person name="Rokhsar D."/>
            <person name="Devos K.M."/>
        </authorList>
    </citation>
    <scope>NUCLEOTIDE SEQUENCE [LARGE SCALE GENOMIC DNA]</scope>
    <source>
        <strain evidence="3">cv. Yugu1</strain>
    </source>
</reference>
<dbReference type="InParanoid" id="K3YHC2"/>
<organism evidence="2 3">
    <name type="scientific">Setaria italica</name>
    <name type="common">Foxtail millet</name>
    <name type="synonym">Panicum italicum</name>
    <dbReference type="NCBI Taxonomy" id="4555"/>
    <lineage>
        <taxon>Eukaryota</taxon>
        <taxon>Viridiplantae</taxon>
        <taxon>Streptophyta</taxon>
        <taxon>Embryophyta</taxon>
        <taxon>Tracheophyta</taxon>
        <taxon>Spermatophyta</taxon>
        <taxon>Magnoliopsida</taxon>
        <taxon>Liliopsida</taxon>
        <taxon>Poales</taxon>
        <taxon>Poaceae</taxon>
        <taxon>PACMAD clade</taxon>
        <taxon>Panicoideae</taxon>
        <taxon>Panicodae</taxon>
        <taxon>Paniceae</taxon>
        <taxon>Cenchrinae</taxon>
        <taxon>Setaria</taxon>
    </lineage>
</organism>
<dbReference type="Pfam" id="PF03087">
    <property type="entry name" value="BPS1"/>
    <property type="match status" value="2"/>
</dbReference>
<proteinExistence type="predicted"/>
<dbReference type="HOGENOM" id="CLU_021014_0_0_1"/>
<name>K3YHC2_SETIT</name>
<dbReference type="GO" id="GO:0048367">
    <property type="term" value="P:shoot system development"/>
    <property type="evidence" value="ECO:0007669"/>
    <property type="project" value="InterPro"/>
</dbReference>
<protein>
    <recommendedName>
        <fullName evidence="4">DUF241 domain-containing protein</fullName>
    </recommendedName>
</protein>
<evidence type="ECO:0000256" key="1">
    <source>
        <dbReference type="SAM" id="Coils"/>
    </source>
</evidence>
<dbReference type="Gramene" id="KQL02961">
    <property type="protein sequence ID" value="KQL02961"/>
    <property type="gene ID" value="SETIT_013640mg"/>
</dbReference>
<dbReference type="Proteomes" id="UP000004995">
    <property type="component" value="Unassembled WGS sequence"/>
</dbReference>
<dbReference type="InterPro" id="IPR004320">
    <property type="entry name" value="BPS1_pln"/>
</dbReference>
<feature type="coiled-coil region" evidence="1">
    <location>
        <begin position="196"/>
        <end position="223"/>
    </location>
</feature>